<dbReference type="RefSeq" id="WP_378282611.1">
    <property type="nucleotide sequence ID" value="NZ_JBHSON010000018.1"/>
</dbReference>
<evidence type="ECO:0000256" key="2">
    <source>
        <dbReference type="SAM" id="SignalP"/>
    </source>
</evidence>
<comment type="caution">
    <text evidence="3">The sequence shown here is derived from an EMBL/GenBank/DDBJ whole genome shotgun (WGS) entry which is preliminary data.</text>
</comment>
<accession>A0ABW0ZY29</accession>
<evidence type="ECO:0000256" key="1">
    <source>
        <dbReference type="SAM" id="MobiDB-lite"/>
    </source>
</evidence>
<keyword evidence="2" id="KW-0732">Signal</keyword>
<name>A0ABW0ZY29_9ACTN</name>
<feature type="region of interest" description="Disordered" evidence="1">
    <location>
        <begin position="133"/>
        <end position="169"/>
    </location>
</feature>
<reference evidence="4" key="1">
    <citation type="journal article" date="2019" name="Int. J. Syst. Evol. Microbiol.">
        <title>The Global Catalogue of Microorganisms (GCM) 10K type strain sequencing project: providing services to taxonomists for standard genome sequencing and annotation.</title>
        <authorList>
            <consortium name="The Broad Institute Genomics Platform"/>
            <consortium name="The Broad Institute Genome Sequencing Center for Infectious Disease"/>
            <person name="Wu L."/>
            <person name="Ma J."/>
        </authorList>
    </citation>
    <scope>NUCLEOTIDE SEQUENCE [LARGE SCALE GENOMIC DNA]</scope>
    <source>
        <strain evidence="4">KCTC 42087</strain>
    </source>
</reference>
<keyword evidence="4" id="KW-1185">Reference proteome</keyword>
<feature type="chain" id="PRO_5046007014" description="DUF11 domain-containing protein" evidence="2">
    <location>
        <begin position="29"/>
        <end position="180"/>
    </location>
</feature>
<sequence>MKTRSSARLAVLAAAAATAAALAPPSAAAPAPDGKVDFTYSPPELSQTGDQVIWRWALRNTGDRPVSGVLLFHRIKPNLKIVSISAPCKVTRRTVRCDYRTLNPRQKKQGTLTADLPDDVTGLVQIRGRVTWQLPATAPTPPERPSTGALPPERDESPQPRPNITVKRSALITPWYATTS</sequence>
<evidence type="ECO:0000313" key="4">
    <source>
        <dbReference type="Proteomes" id="UP001596074"/>
    </source>
</evidence>
<gene>
    <name evidence="3" type="ORF">ACFPZN_15290</name>
</gene>
<organism evidence="3 4">
    <name type="scientific">Actinomadura rugatobispora</name>
    <dbReference type="NCBI Taxonomy" id="1994"/>
    <lineage>
        <taxon>Bacteria</taxon>
        <taxon>Bacillati</taxon>
        <taxon>Actinomycetota</taxon>
        <taxon>Actinomycetes</taxon>
        <taxon>Streptosporangiales</taxon>
        <taxon>Thermomonosporaceae</taxon>
        <taxon>Actinomadura</taxon>
    </lineage>
</organism>
<proteinExistence type="predicted"/>
<protein>
    <recommendedName>
        <fullName evidence="5">DUF11 domain-containing protein</fullName>
    </recommendedName>
</protein>
<evidence type="ECO:0000313" key="3">
    <source>
        <dbReference type="EMBL" id="MFC5746991.1"/>
    </source>
</evidence>
<evidence type="ECO:0008006" key="5">
    <source>
        <dbReference type="Google" id="ProtNLM"/>
    </source>
</evidence>
<dbReference type="Proteomes" id="UP001596074">
    <property type="component" value="Unassembled WGS sequence"/>
</dbReference>
<dbReference type="EMBL" id="JBHSON010000018">
    <property type="protein sequence ID" value="MFC5746991.1"/>
    <property type="molecule type" value="Genomic_DNA"/>
</dbReference>
<feature type="signal peptide" evidence="2">
    <location>
        <begin position="1"/>
        <end position="28"/>
    </location>
</feature>